<proteinExistence type="predicted"/>
<sequence length="112" mass="12721">MLRSFSRSYQIFQLKFSFDKNSFYCDPKITVNAFVANKSENIFDDIPCIDSTRVVLDPTIGLSDKGSEFSPIFPSPKICLSKKPFHSPSLFHQFSNFYLGQLNTSGCFLSIN</sequence>
<dbReference type="SUPFAM" id="SSF52799">
    <property type="entry name" value="(Phosphotyrosine protein) phosphatases II"/>
    <property type="match status" value="1"/>
</dbReference>
<dbReference type="Proteomes" id="UP000035680">
    <property type="component" value="Unassembled WGS sequence"/>
</dbReference>
<dbReference type="AlphaFoldDB" id="A0A0K0F0Q3"/>
<dbReference type="WBParaSite" id="SVE_0236900.1">
    <property type="protein sequence ID" value="SVE_0236900.1"/>
    <property type="gene ID" value="SVE_0236900"/>
</dbReference>
<evidence type="ECO:0000313" key="1">
    <source>
        <dbReference type="Proteomes" id="UP000035680"/>
    </source>
</evidence>
<dbReference type="STRING" id="75913.A0A0K0F0Q3"/>
<reference evidence="1" key="1">
    <citation type="submission" date="2014-07" db="EMBL/GenBank/DDBJ databases">
        <authorList>
            <person name="Martin A.A"/>
            <person name="De Silva N."/>
        </authorList>
    </citation>
    <scope>NUCLEOTIDE SEQUENCE</scope>
</reference>
<reference evidence="2" key="2">
    <citation type="submission" date="2015-08" db="UniProtKB">
        <authorList>
            <consortium name="WormBaseParasite"/>
        </authorList>
    </citation>
    <scope>IDENTIFICATION</scope>
</reference>
<evidence type="ECO:0000313" key="2">
    <source>
        <dbReference type="WBParaSite" id="SVE_0236900.1"/>
    </source>
</evidence>
<protein>
    <submittedName>
        <fullName evidence="2">Uncharacterized protein</fullName>
    </submittedName>
</protein>
<organism evidence="1 2">
    <name type="scientific">Strongyloides venezuelensis</name>
    <name type="common">Threadworm</name>
    <dbReference type="NCBI Taxonomy" id="75913"/>
    <lineage>
        <taxon>Eukaryota</taxon>
        <taxon>Metazoa</taxon>
        <taxon>Ecdysozoa</taxon>
        <taxon>Nematoda</taxon>
        <taxon>Chromadorea</taxon>
        <taxon>Rhabditida</taxon>
        <taxon>Tylenchina</taxon>
        <taxon>Panagrolaimomorpha</taxon>
        <taxon>Strongyloidoidea</taxon>
        <taxon>Strongyloididae</taxon>
        <taxon>Strongyloides</taxon>
    </lineage>
</organism>
<name>A0A0K0F0Q3_STRVS</name>
<keyword evidence="1" id="KW-1185">Reference proteome</keyword>
<accession>A0A0K0F0Q3</accession>
<dbReference type="InterPro" id="IPR029021">
    <property type="entry name" value="Prot-tyrosine_phosphatase-like"/>
</dbReference>